<protein>
    <submittedName>
        <fullName evidence="2">Uncharacterized protein</fullName>
    </submittedName>
</protein>
<evidence type="ECO:0000256" key="1">
    <source>
        <dbReference type="SAM" id="MobiDB-lite"/>
    </source>
</evidence>
<reference evidence="2" key="1">
    <citation type="journal article" date="2022" name="bioRxiv">
        <title>Sequencing and chromosome-scale assembly of the giantPleurodeles waltlgenome.</title>
        <authorList>
            <person name="Brown T."/>
            <person name="Elewa A."/>
            <person name="Iarovenko S."/>
            <person name="Subramanian E."/>
            <person name="Araus A.J."/>
            <person name="Petzold A."/>
            <person name="Susuki M."/>
            <person name="Suzuki K.-i.T."/>
            <person name="Hayashi T."/>
            <person name="Toyoda A."/>
            <person name="Oliveira C."/>
            <person name="Osipova E."/>
            <person name="Leigh N.D."/>
            <person name="Simon A."/>
            <person name="Yun M.H."/>
        </authorList>
    </citation>
    <scope>NUCLEOTIDE SEQUENCE</scope>
    <source>
        <strain evidence="2">20211129_DDA</strain>
        <tissue evidence="2">Liver</tissue>
    </source>
</reference>
<organism evidence="2 3">
    <name type="scientific">Pleurodeles waltl</name>
    <name type="common">Iberian ribbed newt</name>
    <dbReference type="NCBI Taxonomy" id="8319"/>
    <lineage>
        <taxon>Eukaryota</taxon>
        <taxon>Metazoa</taxon>
        <taxon>Chordata</taxon>
        <taxon>Craniata</taxon>
        <taxon>Vertebrata</taxon>
        <taxon>Euteleostomi</taxon>
        <taxon>Amphibia</taxon>
        <taxon>Batrachia</taxon>
        <taxon>Caudata</taxon>
        <taxon>Salamandroidea</taxon>
        <taxon>Salamandridae</taxon>
        <taxon>Pleurodelinae</taxon>
        <taxon>Pleurodeles</taxon>
    </lineage>
</organism>
<feature type="compositionally biased region" description="Basic and acidic residues" evidence="1">
    <location>
        <begin position="29"/>
        <end position="59"/>
    </location>
</feature>
<feature type="compositionally biased region" description="Polar residues" evidence="1">
    <location>
        <begin position="13"/>
        <end position="24"/>
    </location>
</feature>
<name>A0AAV7PX05_PLEWA</name>
<comment type="caution">
    <text evidence="2">The sequence shown here is derived from an EMBL/GenBank/DDBJ whole genome shotgun (WGS) entry which is preliminary data.</text>
</comment>
<dbReference type="AlphaFoldDB" id="A0AAV7PX05"/>
<evidence type="ECO:0000313" key="3">
    <source>
        <dbReference type="Proteomes" id="UP001066276"/>
    </source>
</evidence>
<keyword evidence="3" id="KW-1185">Reference proteome</keyword>
<dbReference type="EMBL" id="JANPWB010000011">
    <property type="protein sequence ID" value="KAJ1130378.1"/>
    <property type="molecule type" value="Genomic_DNA"/>
</dbReference>
<sequence length="69" mass="8026">MHHFLEPIGSYPRGTQEQTIMQEMTSEEEFPRRETEIDVGRRVEEGEKPEGDWRTETGERGTPGVPRQP</sequence>
<accession>A0AAV7PX05</accession>
<proteinExistence type="predicted"/>
<feature type="region of interest" description="Disordered" evidence="1">
    <location>
        <begin position="1"/>
        <end position="69"/>
    </location>
</feature>
<evidence type="ECO:0000313" key="2">
    <source>
        <dbReference type="EMBL" id="KAJ1130378.1"/>
    </source>
</evidence>
<dbReference type="Proteomes" id="UP001066276">
    <property type="component" value="Chromosome 7"/>
</dbReference>
<gene>
    <name evidence="2" type="ORF">NDU88_008731</name>
</gene>